<accession>A0A2S7N5D1</accession>
<keyword evidence="2" id="KW-0723">Serine/threonine-protein kinase</keyword>
<dbReference type="Pfam" id="PF00069">
    <property type="entry name" value="Pkinase"/>
    <property type="match status" value="1"/>
</dbReference>
<dbReference type="InterPro" id="IPR000719">
    <property type="entry name" value="Prot_kinase_dom"/>
</dbReference>
<comment type="caution">
    <text evidence="2">The sequence shown here is derived from an EMBL/GenBank/DDBJ whole genome shotgun (WGS) entry which is preliminary data.</text>
</comment>
<name>A0A2S7N5D1_9BACI</name>
<dbReference type="AlphaFoldDB" id="A0A2S7N5D1"/>
<dbReference type="InterPro" id="IPR011009">
    <property type="entry name" value="Kinase-like_dom_sf"/>
</dbReference>
<keyword evidence="2" id="KW-0808">Transferase</keyword>
<organism evidence="2 3">
    <name type="scientific">Pradoshia eiseniae</name>
    <dbReference type="NCBI Taxonomy" id="2064768"/>
    <lineage>
        <taxon>Bacteria</taxon>
        <taxon>Bacillati</taxon>
        <taxon>Bacillota</taxon>
        <taxon>Bacilli</taxon>
        <taxon>Bacillales</taxon>
        <taxon>Bacillaceae</taxon>
        <taxon>Pradoshia</taxon>
    </lineage>
</organism>
<protein>
    <submittedName>
        <fullName evidence="2">Serine/threonine protein kinase</fullName>
    </submittedName>
</protein>
<dbReference type="GO" id="GO:0005524">
    <property type="term" value="F:ATP binding"/>
    <property type="evidence" value="ECO:0007669"/>
    <property type="project" value="InterPro"/>
</dbReference>
<dbReference type="GO" id="GO:0004674">
    <property type="term" value="F:protein serine/threonine kinase activity"/>
    <property type="evidence" value="ECO:0007669"/>
    <property type="project" value="UniProtKB-KW"/>
</dbReference>
<dbReference type="SUPFAM" id="SSF56112">
    <property type="entry name" value="Protein kinase-like (PK-like)"/>
    <property type="match status" value="1"/>
</dbReference>
<dbReference type="EMBL" id="PKOZ01000001">
    <property type="protein sequence ID" value="PQD97237.1"/>
    <property type="molecule type" value="Genomic_DNA"/>
</dbReference>
<reference evidence="2 3" key="1">
    <citation type="submission" date="2017-12" db="EMBL/GenBank/DDBJ databases">
        <title>Taxonomic description and draft genome of Pradoshia cofamensis Gen. nov., sp. nov., a thermotolerant bacillale isolated from anterior gut of earthworm Eisenia fetida.</title>
        <authorList>
            <person name="Saha T."/>
            <person name="Chakraborty R."/>
        </authorList>
    </citation>
    <scope>NUCLEOTIDE SEQUENCE [LARGE SCALE GENOMIC DNA]</scope>
    <source>
        <strain evidence="2 3">EAG3</strain>
    </source>
</reference>
<dbReference type="InterPro" id="IPR052396">
    <property type="entry name" value="Meiotic_Drive_Suppr_Kinase"/>
</dbReference>
<dbReference type="PANTHER" id="PTHR37171:SF1">
    <property type="entry name" value="SERINE_THREONINE-PROTEIN KINASE YRZF-RELATED"/>
    <property type="match status" value="1"/>
</dbReference>
<proteinExistence type="predicted"/>
<evidence type="ECO:0000259" key="1">
    <source>
        <dbReference type="PROSITE" id="PS50011"/>
    </source>
</evidence>
<evidence type="ECO:0000313" key="2">
    <source>
        <dbReference type="EMBL" id="PQD97237.1"/>
    </source>
</evidence>
<sequence length="198" mass="23413">MNGPRPNLINYSQDLTLIGTGRSAYVFKIKEKALALKVYFPQKEKIAVEEAMIYRKLQHIEYYPTLYDSGKNYIVIDYIEGHTLFQCLERGIFVPKKRFQEVSEALEMVKEVGLNPADIHLKNIILTSSHEVKVIDVARFMQQEQDNQWKDLERAYHQVYSKFYFPKKIPTFILNFISFIYKKRFLPKPIRVLLDPTE</sequence>
<keyword evidence="3" id="KW-1185">Reference proteome</keyword>
<evidence type="ECO:0000313" key="3">
    <source>
        <dbReference type="Proteomes" id="UP000239663"/>
    </source>
</evidence>
<gene>
    <name evidence="2" type="ORF">CYL18_02035</name>
</gene>
<dbReference type="PANTHER" id="PTHR37171">
    <property type="entry name" value="SERINE/THREONINE-PROTEIN KINASE YRZF-RELATED"/>
    <property type="match status" value="1"/>
</dbReference>
<feature type="domain" description="Protein kinase" evidence="1">
    <location>
        <begin position="12"/>
        <end position="198"/>
    </location>
</feature>
<dbReference type="RefSeq" id="WP_104848329.1">
    <property type="nucleotide sequence ID" value="NZ_PKOZ01000001.1"/>
</dbReference>
<dbReference type="OrthoDB" id="529320at2"/>
<dbReference type="PROSITE" id="PS50011">
    <property type="entry name" value="PROTEIN_KINASE_DOM"/>
    <property type="match status" value="1"/>
</dbReference>
<dbReference type="Gene3D" id="1.10.510.10">
    <property type="entry name" value="Transferase(Phosphotransferase) domain 1"/>
    <property type="match status" value="1"/>
</dbReference>
<keyword evidence="2" id="KW-0418">Kinase</keyword>
<dbReference type="Proteomes" id="UP000239663">
    <property type="component" value="Unassembled WGS sequence"/>
</dbReference>